<comment type="caution">
    <text evidence="2">The sequence shown here is derived from an EMBL/GenBank/DDBJ whole genome shotgun (WGS) entry which is preliminary data.</text>
</comment>
<gene>
    <name evidence="2" type="ORF">FHS68_002138</name>
</gene>
<keyword evidence="3" id="KW-1185">Reference proteome</keyword>
<accession>A0ABX0UIY7</accession>
<dbReference type="EMBL" id="JAASQJ010000002">
    <property type="protein sequence ID" value="NIJ52968.1"/>
    <property type="molecule type" value="Genomic_DNA"/>
</dbReference>
<evidence type="ECO:0000256" key="1">
    <source>
        <dbReference type="SAM" id="SignalP"/>
    </source>
</evidence>
<feature type="signal peptide" evidence="1">
    <location>
        <begin position="1"/>
        <end position="21"/>
    </location>
</feature>
<organism evidence="2 3">
    <name type="scientific">Dyadobacter arcticus</name>
    <dbReference type="NCBI Taxonomy" id="1078754"/>
    <lineage>
        <taxon>Bacteria</taxon>
        <taxon>Pseudomonadati</taxon>
        <taxon>Bacteroidota</taxon>
        <taxon>Cytophagia</taxon>
        <taxon>Cytophagales</taxon>
        <taxon>Spirosomataceae</taxon>
        <taxon>Dyadobacter</taxon>
    </lineage>
</organism>
<evidence type="ECO:0000313" key="3">
    <source>
        <dbReference type="Proteomes" id="UP001179181"/>
    </source>
</evidence>
<reference evidence="2 3" key="1">
    <citation type="submission" date="2020-03" db="EMBL/GenBank/DDBJ databases">
        <title>Genomic Encyclopedia of Type Strains, Phase IV (KMG-IV): sequencing the most valuable type-strain genomes for metagenomic binning, comparative biology and taxonomic classification.</title>
        <authorList>
            <person name="Goeker M."/>
        </authorList>
    </citation>
    <scope>NUCLEOTIDE SEQUENCE [LARGE SCALE GENOMIC DNA]</scope>
    <source>
        <strain evidence="2 3">DSM 102865</strain>
    </source>
</reference>
<dbReference type="Proteomes" id="UP001179181">
    <property type="component" value="Unassembled WGS sequence"/>
</dbReference>
<name>A0ABX0UIY7_9BACT</name>
<evidence type="ECO:0000313" key="2">
    <source>
        <dbReference type="EMBL" id="NIJ52968.1"/>
    </source>
</evidence>
<feature type="chain" id="PRO_5045539189" evidence="1">
    <location>
        <begin position="22"/>
        <end position="70"/>
    </location>
</feature>
<proteinExistence type="predicted"/>
<protein>
    <submittedName>
        <fullName evidence="2">Uncharacterized protein</fullName>
    </submittedName>
</protein>
<sequence>MMKSCIVAILLICTLAPLLHAQDYVSPVKPAQTGKSPGVTVKLLSTNAETKDWPILPEKRRRNPPKVQFI</sequence>
<keyword evidence="1" id="KW-0732">Signal</keyword>